<gene>
    <name evidence="1" type="ORF">HPB49_014711</name>
</gene>
<keyword evidence="2" id="KW-1185">Reference proteome</keyword>
<sequence>MERFMPRLPSSGTADARIRIPSDPGTFAKVERRGKASGCSCVSIRRLVPGRGQFGIKGQIVTVPIDVQPTFQSLPRHTDDDKRRRLVKPTYLAGLVKKNNIKAWLNVFLENPLYNFYNIKLGPQRVDKIPDKVVHIIINEDDNEKLTDVDDFNDPNHCFVAMNTPCQTIVCDDMQMSGLQYQTHFVAIAPGDGQMSISLLYVNNAA</sequence>
<accession>A0ACB8CFT1</accession>
<evidence type="ECO:0000313" key="2">
    <source>
        <dbReference type="Proteomes" id="UP000821865"/>
    </source>
</evidence>
<comment type="caution">
    <text evidence="1">The sequence shown here is derived from an EMBL/GenBank/DDBJ whole genome shotgun (WGS) entry which is preliminary data.</text>
</comment>
<name>A0ACB8CFT1_DERSI</name>
<dbReference type="Proteomes" id="UP000821865">
    <property type="component" value="Chromosome 7"/>
</dbReference>
<evidence type="ECO:0000313" key="1">
    <source>
        <dbReference type="EMBL" id="KAH7941536.1"/>
    </source>
</evidence>
<organism evidence="1 2">
    <name type="scientific">Dermacentor silvarum</name>
    <name type="common">Tick</name>
    <dbReference type="NCBI Taxonomy" id="543639"/>
    <lineage>
        <taxon>Eukaryota</taxon>
        <taxon>Metazoa</taxon>
        <taxon>Ecdysozoa</taxon>
        <taxon>Arthropoda</taxon>
        <taxon>Chelicerata</taxon>
        <taxon>Arachnida</taxon>
        <taxon>Acari</taxon>
        <taxon>Parasitiformes</taxon>
        <taxon>Ixodida</taxon>
        <taxon>Ixodoidea</taxon>
        <taxon>Ixodidae</taxon>
        <taxon>Rhipicephalinae</taxon>
        <taxon>Dermacentor</taxon>
    </lineage>
</organism>
<proteinExistence type="predicted"/>
<protein>
    <submittedName>
        <fullName evidence="1">Uncharacterized protein</fullName>
    </submittedName>
</protein>
<dbReference type="EMBL" id="CM023476">
    <property type="protein sequence ID" value="KAH7941536.1"/>
    <property type="molecule type" value="Genomic_DNA"/>
</dbReference>
<reference evidence="1" key="1">
    <citation type="submission" date="2020-05" db="EMBL/GenBank/DDBJ databases">
        <title>Large-scale comparative analyses of tick genomes elucidate their genetic diversity and vector capacities.</title>
        <authorList>
            <person name="Jia N."/>
            <person name="Wang J."/>
            <person name="Shi W."/>
            <person name="Du L."/>
            <person name="Sun Y."/>
            <person name="Zhan W."/>
            <person name="Jiang J."/>
            <person name="Wang Q."/>
            <person name="Zhang B."/>
            <person name="Ji P."/>
            <person name="Sakyi L.B."/>
            <person name="Cui X."/>
            <person name="Yuan T."/>
            <person name="Jiang B."/>
            <person name="Yang W."/>
            <person name="Lam T.T.-Y."/>
            <person name="Chang Q."/>
            <person name="Ding S."/>
            <person name="Wang X."/>
            <person name="Zhu J."/>
            <person name="Ruan X."/>
            <person name="Zhao L."/>
            <person name="Wei J."/>
            <person name="Que T."/>
            <person name="Du C."/>
            <person name="Cheng J."/>
            <person name="Dai P."/>
            <person name="Han X."/>
            <person name="Huang E."/>
            <person name="Gao Y."/>
            <person name="Liu J."/>
            <person name="Shao H."/>
            <person name="Ye R."/>
            <person name="Li L."/>
            <person name="Wei W."/>
            <person name="Wang X."/>
            <person name="Wang C."/>
            <person name="Yang T."/>
            <person name="Huo Q."/>
            <person name="Li W."/>
            <person name="Guo W."/>
            <person name="Chen H."/>
            <person name="Zhou L."/>
            <person name="Ni X."/>
            <person name="Tian J."/>
            <person name="Zhou Y."/>
            <person name="Sheng Y."/>
            <person name="Liu T."/>
            <person name="Pan Y."/>
            <person name="Xia L."/>
            <person name="Li J."/>
            <person name="Zhao F."/>
            <person name="Cao W."/>
        </authorList>
    </citation>
    <scope>NUCLEOTIDE SEQUENCE</scope>
    <source>
        <strain evidence="1">Dsil-2018</strain>
    </source>
</reference>